<evidence type="ECO:0000313" key="1">
    <source>
        <dbReference type="Proteomes" id="UP000887576"/>
    </source>
</evidence>
<dbReference type="WBParaSite" id="JU765_v2.g4014.t1">
    <property type="protein sequence ID" value="JU765_v2.g4014.t1"/>
    <property type="gene ID" value="JU765_v2.g4014"/>
</dbReference>
<organism evidence="1 2">
    <name type="scientific">Panagrolaimus sp. JU765</name>
    <dbReference type="NCBI Taxonomy" id="591449"/>
    <lineage>
        <taxon>Eukaryota</taxon>
        <taxon>Metazoa</taxon>
        <taxon>Ecdysozoa</taxon>
        <taxon>Nematoda</taxon>
        <taxon>Chromadorea</taxon>
        <taxon>Rhabditida</taxon>
        <taxon>Tylenchina</taxon>
        <taxon>Panagrolaimomorpha</taxon>
        <taxon>Panagrolaimoidea</taxon>
        <taxon>Panagrolaimidae</taxon>
        <taxon>Panagrolaimus</taxon>
    </lineage>
</organism>
<name>A0AC34R749_9BILA</name>
<accession>A0AC34R749</accession>
<reference evidence="2" key="1">
    <citation type="submission" date="2022-11" db="UniProtKB">
        <authorList>
            <consortium name="WormBaseParasite"/>
        </authorList>
    </citation>
    <scope>IDENTIFICATION</scope>
</reference>
<dbReference type="Proteomes" id="UP000887576">
    <property type="component" value="Unplaced"/>
</dbReference>
<evidence type="ECO:0000313" key="2">
    <source>
        <dbReference type="WBParaSite" id="JU765_v2.g4014.t1"/>
    </source>
</evidence>
<protein>
    <submittedName>
        <fullName evidence="2">Calx-beta domain-containing protein</fullName>
    </submittedName>
</protein>
<sequence>MILFSDYLLQEETDPEVIAFEEHKRLFWKIFQETRLEHPDLNIKEIGKLTAWKALAEAPKSRAVRRIQAVRSLVAGVPLMKEVDQKAEDIIKPLVPAKEAKVIVQFQPCHYICMENVGKINLHVNVDRGSIEESCLVTVQYKTIQDTATEGKDYEGVQGSITFQPKENVATIPIKIIDCEKYEEDEKFHVQLYNARAISSSDPSVELPSTIGPASTATVIIVDDDHAGAFGFSSEVFKVSENVSTFFLKVERTRGARGA</sequence>
<proteinExistence type="predicted"/>